<dbReference type="OrthoDB" id="2637047at2759"/>
<evidence type="ECO:0000259" key="2">
    <source>
        <dbReference type="PROSITE" id="PS51038"/>
    </source>
</evidence>
<evidence type="ECO:0000313" key="4">
    <source>
        <dbReference type="Proteomes" id="UP000294933"/>
    </source>
</evidence>
<dbReference type="EMBL" id="ML170705">
    <property type="protein sequence ID" value="TDL13341.1"/>
    <property type="molecule type" value="Genomic_DNA"/>
</dbReference>
<gene>
    <name evidence="3" type="ORF">BD410DRAFT_847052</name>
</gene>
<keyword evidence="4" id="KW-1185">Reference proteome</keyword>
<feature type="region of interest" description="Disordered" evidence="1">
    <location>
        <begin position="1"/>
        <end position="38"/>
    </location>
</feature>
<dbReference type="InterPro" id="IPR043151">
    <property type="entry name" value="BAH_sf"/>
</dbReference>
<reference evidence="3 4" key="1">
    <citation type="submission" date="2018-06" db="EMBL/GenBank/DDBJ databases">
        <title>A transcriptomic atlas of mushroom development highlights an independent origin of complex multicellularity.</title>
        <authorList>
            <consortium name="DOE Joint Genome Institute"/>
            <person name="Krizsan K."/>
            <person name="Almasi E."/>
            <person name="Merenyi Z."/>
            <person name="Sahu N."/>
            <person name="Viragh M."/>
            <person name="Koszo T."/>
            <person name="Mondo S."/>
            <person name="Kiss B."/>
            <person name="Balint B."/>
            <person name="Kues U."/>
            <person name="Barry K."/>
            <person name="Hegedus J.C."/>
            <person name="Henrissat B."/>
            <person name="Johnson J."/>
            <person name="Lipzen A."/>
            <person name="Ohm R."/>
            <person name="Nagy I."/>
            <person name="Pangilinan J."/>
            <person name="Yan J."/>
            <person name="Xiong Y."/>
            <person name="Grigoriev I.V."/>
            <person name="Hibbett D.S."/>
            <person name="Nagy L.G."/>
        </authorList>
    </citation>
    <scope>NUCLEOTIDE SEQUENCE [LARGE SCALE GENOMIC DNA]</scope>
    <source>
        <strain evidence="3 4">SZMC22713</strain>
    </source>
</reference>
<dbReference type="PROSITE" id="PS51038">
    <property type="entry name" value="BAH"/>
    <property type="match status" value="1"/>
</dbReference>
<dbReference type="InterPro" id="IPR001025">
    <property type="entry name" value="BAH_dom"/>
</dbReference>
<dbReference type="GO" id="GO:0003682">
    <property type="term" value="F:chromatin binding"/>
    <property type="evidence" value="ECO:0007669"/>
    <property type="project" value="InterPro"/>
</dbReference>
<evidence type="ECO:0000256" key="1">
    <source>
        <dbReference type="SAM" id="MobiDB-lite"/>
    </source>
</evidence>
<name>A0A4Y7PE71_9AGAM</name>
<dbReference type="Gene3D" id="2.30.30.490">
    <property type="match status" value="1"/>
</dbReference>
<dbReference type="Proteomes" id="UP000294933">
    <property type="component" value="Unassembled WGS sequence"/>
</dbReference>
<dbReference type="VEuPathDB" id="FungiDB:BD410DRAFT_847052"/>
<evidence type="ECO:0000313" key="3">
    <source>
        <dbReference type="EMBL" id="TDL13341.1"/>
    </source>
</evidence>
<feature type="domain" description="BAH" evidence="2">
    <location>
        <begin position="56"/>
        <end position="193"/>
    </location>
</feature>
<organism evidence="3 4">
    <name type="scientific">Rickenella mellea</name>
    <dbReference type="NCBI Taxonomy" id="50990"/>
    <lineage>
        <taxon>Eukaryota</taxon>
        <taxon>Fungi</taxon>
        <taxon>Dikarya</taxon>
        <taxon>Basidiomycota</taxon>
        <taxon>Agaricomycotina</taxon>
        <taxon>Agaricomycetes</taxon>
        <taxon>Hymenochaetales</taxon>
        <taxon>Rickenellaceae</taxon>
        <taxon>Rickenella</taxon>
    </lineage>
</organism>
<dbReference type="PANTHER" id="PTHR46364">
    <property type="entry name" value="OS08G0421900 PROTEIN"/>
    <property type="match status" value="1"/>
</dbReference>
<dbReference type="InterPro" id="IPR013083">
    <property type="entry name" value="Znf_RING/FYVE/PHD"/>
</dbReference>
<dbReference type="Gene3D" id="3.30.40.10">
    <property type="entry name" value="Zinc/RING finger domain, C3HC4 (zinc finger)"/>
    <property type="match status" value="1"/>
</dbReference>
<dbReference type="InterPro" id="IPR011011">
    <property type="entry name" value="Znf_FYVE_PHD"/>
</dbReference>
<feature type="compositionally biased region" description="Basic residues" evidence="1">
    <location>
        <begin position="1"/>
        <end position="20"/>
    </location>
</feature>
<dbReference type="SUPFAM" id="SSF57903">
    <property type="entry name" value="FYVE/PHD zinc finger"/>
    <property type="match status" value="1"/>
</dbReference>
<proteinExistence type="predicted"/>
<sequence length="334" mass="38719">MPRASRNTKRTHATRSRPVKPARNANVNARKNPLKAKFDAGSPVDEYERCHNGHSSVITPGAFVLIQPAGLQVAPEGEPHPHHIMWKAVVQEIHVDEKDDVAILLIHWFYSRDDMIELAARENLQLRSGSWEESFSKMEIILTDDEEYIEADTVEDVVNIFHWNEDKIKDVEPDDIYYRYTYNVLTQRLNGFKSTCSQCRKIYIGKKEDEQRFCDQCDRWIHTKCLQNAKVRRGSAEHACKIFLKGKQDSGDYNMDGVDRDGLYATLMTPIVRPKTCRIQGNATSVLAVRRTVERRERMTKAMRTWVKDMAPKLERRRDETFYVCPIDGCRSPM</sequence>
<accession>A0A4Y7PE71</accession>
<dbReference type="AlphaFoldDB" id="A0A4Y7PE71"/>
<protein>
    <recommendedName>
        <fullName evidence="2">BAH domain-containing protein</fullName>
    </recommendedName>
</protein>